<protein>
    <recommendedName>
        <fullName evidence="6">Pentatricopeptide repeat-containing protein</fullName>
    </recommendedName>
</protein>
<dbReference type="EMBL" id="JANJYI010000003">
    <property type="protein sequence ID" value="KAK2657456.1"/>
    <property type="molecule type" value="Genomic_DNA"/>
</dbReference>
<dbReference type="InterPro" id="IPR011990">
    <property type="entry name" value="TPR-like_helical_dom_sf"/>
</dbReference>
<feature type="repeat" description="PPR" evidence="2">
    <location>
        <begin position="674"/>
        <end position="708"/>
    </location>
</feature>
<dbReference type="AlphaFoldDB" id="A0AAD9XE03"/>
<proteinExistence type="predicted"/>
<dbReference type="Pfam" id="PF01535">
    <property type="entry name" value="PPR"/>
    <property type="match status" value="6"/>
</dbReference>
<sequence>MINFVCFAIICFRICLHNLYGCILIQTPPCQMIFMICEIRLIIFSPADQQSNLNRFHFFITLIYTCNRLIGLKNICNLYESNSQWNQEIVMVGSTRIYNVRAIHGVLRQFLPVPSSYLKRRRLTTNVMNNCSIKFKGFNFLSLFKRCQSKEDLKRLNSLLIVHGLTEHKFLLGQFFKSCFHLGSLDIALVLFKSIKKPCVLLQNFMIRNLCDSGLYEDLLCVYWKCRVSGCPSDGFTFPSVIKACSLLGDFRIGREIHCVVFRTGYEENVVIQTALVDFYAKNGEPGSARKLIDRIPHPDLVSWNALIAGYSLNRLDQEAFEAFEQLRLKGLKPSVSTFASVIPVCTRLGRFCFGKSLHGFIVKSGYLSNAFLVPTLISMYAGDSDLSACRQLFDSVLEKNATVWNAMISAYTHTKKSFEAFEMLRKMLRAETKPDLVTFVSIIPSCEDYHSIPYGESFHAFVMKHGLGTQLSILTAFLSMYAKLGDVEAAKFVFDQIPNRNLLAWNVMVSGYVHNGLWNASLALFYEMQLARFNPDAISIISILSACSKLEVILFGKSAHAFSVRKGIDSNLDVSNALLMFYSDRGQLSNCFKLFHRMATRNTVSWNTLISGCVQNGEVEKAVVLFHQMQKEGTESPDMVTLISVIPGYNRNEDLQRGQAIHGYAIKSGYGSDVSLVNSLITMYCKCGNLEDGRLLFEVMHERSLVSWNALITGYRYHDLQNEVLVLFGHMTKEGQKPNDVTLLNLLPVCYTLVQGKSIHAFAVRTGIVHETSLVTSLMFMYARFGNVKLCILLFQMEKQRRDISLWNAIISVLVQTKNAEQALASFCELLRVGLEPDHITVLSLISACVQVNNLNLSNSVMAWVIQKGFDKDVAVSNALIDLYARCGSISIAKNLFESLLVKDVVSWGVMINGFGLHGDGEAALDLFAQMQLSGVRPNDITYLSVLSACSHAGLIERSRRVFKSMVEDGISPRMEHYACMVDLLGRAGLLDEAFNYVKQLPSKPSRSLLESLLGACRIHDNVELGEKICEMVLKVDPENPGSYVMLHNIYASAGRWEDANRVRSDMKRRGLKKLPGFSLVGVEHHHEHLS</sequence>
<evidence type="ECO:0008006" key="6">
    <source>
        <dbReference type="Google" id="ProtNLM"/>
    </source>
</evidence>
<accession>A0AAD9XE03</accession>
<feature type="signal peptide" evidence="3">
    <location>
        <begin position="1"/>
        <end position="21"/>
    </location>
</feature>
<dbReference type="Pfam" id="PF13041">
    <property type="entry name" value="PPR_2"/>
    <property type="match status" value="3"/>
</dbReference>
<reference evidence="4" key="1">
    <citation type="journal article" date="2023" name="Plant J.">
        <title>Genome sequences and population genomics provide insights into the demographic history, inbreeding, and mutation load of two 'living fossil' tree species of Dipteronia.</title>
        <authorList>
            <person name="Feng Y."/>
            <person name="Comes H.P."/>
            <person name="Chen J."/>
            <person name="Zhu S."/>
            <person name="Lu R."/>
            <person name="Zhang X."/>
            <person name="Li P."/>
            <person name="Qiu J."/>
            <person name="Olsen K.M."/>
            <person name="Qiu Y."/>
        </authorList>
    </citation>
    <scope>NUCLEOTIDE SEQUENCE</scope>
    <source>
        <strain evidence="4">KIB01</strain>
    </source>
</reference>
<feature type="chain" id="PRO_5042087104" description="Pentatricopeptide repeat-containing protein" evidence="3">
    <location>
        <begin position="22"/>
        <end position="1092"/>
    </location>
</feature>
<evidence type="ECO:0000256" key="2">
    <source>
        <dbReference type="PROSITE-ProRule" id="PRU00708"/>
    </source>
</evidence>
<dbReference type="FunFam" id="1.25.40.10:FF:000344">
    <property type="entry name" value="Pentatricopeptide repeat-containing protein"/>
    <property type="match status" value="1"/>
</dbReference>
<feature type="repeat" description="PPR" evidence="2">
    <location>
        <begin position="300"/>
        <end position="334"/>
    </location>
</feature>
<feature type="repeat" description="PPR" evidence="2">
    <location>
        <begin position="603"/>
        <end position="637"/>
    </location>
</feature>
<keyword evidence="3" id="KW-0732">Signal</keyword>
<organism evidence="4 5">
    <name type="scientific">Dipteronia dyeriana</name>
    <dbReference type="NCBI Taxonomy" id="168575"/>
    <lineage>
        <taxon>Eukaryota</taxon>
        <taxon>Viridiplantae</taxon>
        <taxon>Streptophyta</taxon>
        <taxon>Embryophyta</taxon>
        <taxon>Tracheophyta</taxon>
        <taxon>Spermatophyta</taxon>
        <taxon>Magnoliopsida</taxon>
        <taxon>eudicotyledons</taxon>
        <taxon>Gunneridae</taxon>
        <taxon>Pentapetalae</taxon>
        <taxon>rosids</taxon>
        <taxon>malvids</taxon>
        <taxon>Sapindales</taxon>
        <taxon>Sapindaceae</taxon>
        <taxon>Hippocastanoideae</taxon>
        <taxon>Acereae</taxon>
        <taxon>Dipteronia</taxon>
    </lineage>
</organism>
<dbReference type="Gene3D" id="1.25.40.10">
    <property type="entry name" value="Tetratricopeptide repeat domain"/>
    <property type="match status" value="9"/>
</dbReference>
<dbReference type="FunFam" id="1.25.40.10:FF:000073">
    <property type="entry name" value="Pentatricopeptide repeat-containing protein chloroplastic"/>
    <property type="match status" value="2"/>
</dbReference>
<dbReference type="Proteomes" id="UP001280121">
    <property type="component" value="Unassembled WGS sequence"/>
</dbReference>
<feature type="repeat" description="PPR" evidence="2">
    <location>
        <begin position="502"/>
        <end position="536"/>
    </location>
</feature>
<gene>
    <name evidence="4" type="ORF">Ddye_010508</name>
</gene>
<evidence type="ECO:0000256" key="3">
    <source>
        <dbReference type="SAM" id="SignalP"/>
    </source>
</evidence>
<feature type="repeat" description="PPR" evidence="2">
    <location>
        <begin position="1041"/>
        <end position="1075"/>
    </location>
</feature>
<feature type="repeat" description="PPR" evidence="2">
    <location>
        <begin position="940"/>
        <end position="974"/>
    </location>
</feature>
<feature type="repeat" description="PPR" evidence="2">
    <location>
        <begin position="905"/>
        <end position="939"/>
    </location>
</feature>
<dbReference type="PANTHER" id="PTHR47926">
    <property type="entry name" value="PENTATRICOPEPTIDE REPEAT-CONTAINING PROTEIN"/>
    <property type="match status" value="1"/>
</dbReference>
<name>A0AAD9XE03_9ROSI</name>
<dbReference type="SUPFAM" id="SSF48452">
    <property type="entry name" value="TPR-like"/>
    <property type="match status" value="1"/>
</dbReference>
<feature type="repeat" description="PPR" evidence="2">
    <location>
        <begin position="401"/>
        <end position="435"/>
    </location>
</feature>
<dbReference type="InterPro" id="IPR002885">
    <property type="entry name" value="PPR_rpt"/>
</dbReference>
<dbReference type="InterPro" id="IPR046848">
    <property type="entry name" value="E_motif"/>
</dbReference>
<dbReference type="Pfam" id="PF20431">
    <property type="entry name" value="E_motif"/>
    <property type="match status" value="1"/>
</dbReference>
<keyword evidence="1" id="KW-0677">Repeat</keyword>
<dbReference type="GO" id="GO:0003729">
    <property type="term" value="F:mRNA binding"/>
    <property type="evidence" value="ECO:0007669"/>
    <property type="project" value="UniProtKB-ARBA"/>
</dbReference>
<dbReference type="PANTHER" id="PTHR47926:SF544">
    <property type="entry name" value="PENTACOTRIPEPTIDE-REPEAT REGION OF PRORP DOMAIN-CONTAINING PROTEIN"/>
    <property type="match status" value="1"/>
</dbReference>
<keyword evidence="5" id="KW-1185">Reference proteome</keyword>
<dbReference type="InterPro" id="IPR046960">
    <property type="entry name" value="PPR_At4g14850-like_plant"/>
</dbReference>
<evidence type="ECO:0000313" key="5">
    <source>
        <dbReference type="Proteomes" id="UP001280121"/>
    </source>
</evidence>
<dbReference type="NCBIfam" id="TIGR00756">
    <property type="entry name" value="PPR"/>
    <property type="match status" value="7"/>
</dbReference>
<dbReference type="FunFam" id="1.25.40.10:FF:000090">
    <property type="entry name" value="Pentatricopeptide repeat-containing protein, chloroplastic"/>
    <property type="match status" value="1"/>
</dbReference>
<dbReference type="PROSITE" id="PS51375">
    <property type="entry name" value="PPR"/>
    <property type="match status" value="9"/>
</dbReference>
<comment type="caution">
    <text evidence="4">The sequence shown here is derived from an EMBL/GenBank/DDBJ whole genome shotgun (WGS) entry which is preliminary data.</text>
</comment>
<dbReference type="Pfam" id="PF13812">
    <property type="entry name" value="PPR_3"/>
    <property type="match status" value="1"/>
</dbReference>
<evidence type="ECO:0000256" key="1">
    <source>
        <dbReference type="ARBA" id="ARBA00022737"/>
    </source>
</evidence>
<dbReference type="GO" id="GO:0009451">
    <property type="term" value="P:RNA modification"/>
    <property type="evidence" value="ECO:0007669"/>
    <property type="project" value="InterPro"/>
</dbReference>
<feature type="repeat" description="PPR" evidence="2">
    <location>
        <begin position="804"/>
        <end position="838"/>
    </location>
</feature>
<evidence type="ECO:0000313" key="4">
    <source>
        <dbReference type="EMBL" id="KAK2657456.1"/>
    </source>
</evidence>